<dbReference type="SUPFAM" id="SSF141694">
    <property type="entry name" value="AF2212/PG0164-like"/>
    <property type="match status" value="1"/>
</dbReference>
<dbReference type="Proteomes" id="UP000546200">
    <property type="component" value="Unassembled WGS sequence"/>
</dbReference>
<proteinExistence type="predicted"/>
<dbReference type="AlphaFoldDB" id="A0A7W9BDA7"/>
<protein>
    <recommendedName>
        <fullName evidence="3">DUF1905 domain-containing protein</fullName>
    </recommendedName>
</protein>
<dbReference type="Pfam" id="PF08922">
    <property type="entry name" value="DUF1905"/>
    <property type="match status" value="1"/>
</dbReference>
<evidence type="ECO:0000313" key="1">
    <source>
        <dbReference type="EMBL" id="MBB5715107.1"/>
    </source>
</evidence>
<dbReference type="InterPro" id="IPR037079">
    <property type="entry name" value="AF2212/PG0164-like_sf"/>
</dbReference>
<dbReference type="InterPro" id="IPR015018">
    <property type="entry name" value="DUF1905"/>
</dbReference>
<dbReference type="Pfam" id="PF13376">
    <property type="entry name" value="OmdA"/>
    <property type="match status" value="1"/>
</dbReference>
<keyword evidence="2" id="KW-1185">Reference proteome</keyword>
<dbReference type="RefSeq" id="WP_184057092.1">
    <property type="nucleotide sequence ID" value="NZ_JACIJK010000005.1"/>
</dbReference>
<sequence>MAHPPSTSFLFVVGEGEEAGHIPVPVEPRAVFGRARPPVVVTVAGHRYRSTIAIMSGKVFVPFRASHRASAGVKAGDEVQMTLTLDTEPRVVEVPDDLAAALDAASLRPAFDLLSFTDQRERAESVESAKKSETRARRIAAIVDRLRPA</sequence>
<evidence type="ECO:0000313" key="2">
    <source>
        <dbReference type="Proteomes" id="UP000546200"/>
    </source>
</evidence>
<gene>
    <name evidence="1" type="ORF">FHS94_001948</name>
</gene>
<accession>A0A7W9BDA7</accession>
<organism evidence="1 2">
    <name type="scientific">Sphingomonas aerophila</name>
    <dbReference type="NCBI Taxonomy" id="1344948"/>
    <lineage>
        <taxon>Bacteria</taxon>
        <taxon>Pseudomonadati</taxon>
        <taxon>Pseudomonadota</taxon>
        <taxon>Alphaproteobacteria</taxon>
        <taxon>Sphingomonadales</taxon>
        <taxon>Sphingomonadaceae</taxon>
        <taxon>Sphingomonas</taxon>
    </lineage>
</organism>
<dbReference type="EMBL" id="JACIJK010000005">
    <property type="protein sequence ID" value="MBB5715107.1"/>
    <property type="molecule type" value="Genomic_DNA"/>
</dbReference>
<dbReference type="Gene3D" id="2.40.30.100">
    <property type="entry name" value="AF2212/PG0164-like"/>
    <property type="match status" value="1"/>
</dbReference>
<comment type="caution">
    <text evidence="1">The sequence shown here is derived from an EMBL/GenBank/DDBJ whole genome shotgun (WGS) entry which is preliminary data.</text>
</comment>
<name>A0A7W9BDA7_9SPHN</name>
<reference evidence="1 2" key="1">
    <citation type="submission" date="2020-08" db="EMBL/GenBank/DDBJ databases">
        <title>Genomic Encyclopedia of Type Strains, Phase IV (KMG-IV): sequencing the most valuable type-strain genomes for metagenomic binning, comparative biology and taxonomic classification.</title>
        <authorList>
            <person name="Goeker M."/>
        </authorList>
    </citation>
    <scope>NUCLEOTIDE SEQUENCE [LARGE SCALE GENOMIC DNA]</scope>
    <source>
        <strain evidence="1 2">DSM 100044</strain>
    </source>
</reference>
<evidence type="ECO:0008006" key="3">
    <source>
        <dbReference type="Google" id="ProtNLM"/>
    </source>
</evidence>